<keyword evidence="10" id="KW-1185">Reference proteome</keyword>
<name>A0A8J4YEZ8_CHIOP</name>
<keyword evidence="4" id="KW-0067">ATP-binding</keyword>
<dbReference type="GO" id="GO:0004674">
    <property type="term" value="F:protein serine/threonine kinase activity"/>
    <property type="evidence" value="ECO:0007669"/>
    <property type="project" value="TreeGrafter"/>
</dbReference>
<evidence type="ECO:0000256" key="1">
    <source>
        <dbReference type="ARBA" id="ARBA00022679"/>
    </source>
</evidence>
<evidence type="ECO:0000256" key="4">
    <source>
        <dbReference type="ARBA" id="ARBA00022840"/>
    </source>
</evidence>
<dbReference type="InterPro" id="IPR002110">
    <property type="entry name" value="Ankyrin_rpt"/>
</dbReference>
<dbReference type="GO" id="GO:0005524">
    <property type="term" value="F:ATP binding"/>
    <property type="evidence" value="ECO:0007669"/>
    <property type="project" value="UniProtKB-KW"/>
</dbReference>
<dbReference type="Pfam" id="PF00069">
    <property type="entry name" value="Pkinase"/>
    <property type="match status" value="1"/>
</dbReference>
<dbReference type="InterPro" id="IPR050660">
    <property type="entry name" value="NEK_Ser/Thr_kinase"/>
</dbReference>
<comment type="caution">
    <text evidence="9">The sequence shown here is derived from an EMBL/GenBank/DDBJ whole genome shotgun (WGS) entry which is preliminary data.</text>
</comment>
<dbReference type="SMART" id="SM00220">
    <property type="entry name" value="S_TKc"/>
    <property type="match status" value="1"/>
</dbReference>
<dbReference type="SUPFAM" id="SSF48403">
    <property type="entry name" value="Ankyrin repeat"/>
    <property type="match status" value="1"/>
</dbReference>
<protein>
    <submittedName>
        <fullName evidence="9">Serine/threonine-protein kinase Nek4</fullName>
    </submittedName>
</protein>
<keyword evidence="7" id="KW-0472">Membrane</keyword>
<dbReference type="InterPro" id="IPR011009">
    <property type="entry name" value="Kinase-like_dom_sf"/>
</dbReference>
<feature type="transmembrane region" description="Helical" evidence="7">
    <location>
        <begin position="332"/>
        <end position="356"/>
    </location>
</feature>
<accession>A0A8J4YEZ8</accession>
<organism evidence="9 10">
    <name type="scientific">Chionoecetes opilio</name>
    <name type="common">Atlantic snow crab</name>
    <name type="synonym">Cancer opilio</name>
    <dbReference type="NCBI Taxonomy" id="41210"/>
    <lineage>
        <taxon>Eukaryota</taxon>
        <taxon>Metazoa</taxon>
        <taxon>Ecdysozoa</taxon>
        <taxon>Arthropoda</taxon>
        <taxon>Crustacea</taxon>
        <taxon>Multicrustacea</taxon>
        <taxon>Malacostraca</taxon>
        <taxon>Eumalacostraca</taxon>
        <taxon>Eucarida</taxon>
        <taxon>Decapoda</taxon>
        <taxon>Pleocyemata</taxon>
        <taxon>Brachyura</taxon>
        <taxon>Eubrachyura</taxon>
        <taxon>Majoidea</taxon>
        <taxon>Majidae</taxon>
        <taxon>Chionoecetes</taxon>
    </lineage>
</organism>
<dbReference type="InterPro" id="IPR000719">
    <property type="entry name" value="Prot_kinase_dom"/>
</dbReference>
<gene>
    <name evidence="9" type="primary">NEK4</name>
    <name evidence="9" type="ORF">GWK47_049110</name>
</gene>
<dbReference type="PROSITE" id="PS50088">
    <property type="entry name" value="ANK_REPEAT"/>
    <property type="match status" value="1"/>
</dbReference>
<evidence type="ECO:0000313" key="10">
    <source>
        <dbReference type="Proteomes" id="UP000770661"/>
    </source>
</evidence>
<dbReference type="PROSITE" id="PS50297">
    <property type="entry name" value="ANK_REP_REGION"/>
    <property type="match status" value="1"/>
</dbReference>
<evidence type="ECO:0000256" key="6">
    <source>
        <dbReference type="SAM" id="MobiDB-lite"/>
    </source>
</evidence>
<feature type="region of interest" description="Disordered" evidence="6">
    <location>
        <begin position="116"/>
        <end position="141"/>
    </location>
</feature>
<evidence type="ECO:0000256" key="3">
    <source>
        <dbReference type="ARBA" id="ARBA00022777"/>
    </source>
</evidence>
<evidence type="ECO:0000256" key="7">
    <source>
        <dbReference type="SAM" id="Phobius"/>
    </source>
</evidence>
<dbReference type="Proteomes" id="UP000770661">
    <property type="component" value="Unassembled WGS sequence"/>
</dbReference>
<keyword evidence="5" id="KW-0040">ANK repeat</keyword>
<sequence length="495" mass="54543">MHALTPDGSSALHLAAEQGSLEACQWLVEEAGVEVTLVDGKGRTALEVSKEEGSMEIVDFLESLSKKRPQSAQREEAAKPSLRFTFKKPIRKQVSVGGTNTDLAVNKCKRLSLGELSHHPTTKIGEPKRQSSPNEASPDSLPSIRLKTLKGVLHVHTQVNLKRLKDRLRVLEELRAWKDLQSAFVADHTFEETNTKIHVFSFFCEGENLGQRIERQRERGAPFPAHLVHSWTLGLTLALKHLHAKALLHANIRPQNIFFSGSGAPIMGALGTRRFFQPPDLPPSLADADEEKYRSPEVREGRPYSSLADMWALGCCLYELAAQRTASSYSQVLYWVVYVLCCVVSVLCLCCVVSVLCLCCAVLCCVCAVSVLCCVTVPNDYGDEYRDLVAALLDPLPEKRPAASQVLHLPLLKNALRQQLEDAKLLQASPGRCAPRGGTEARGGHLGGRMGQSQGRVFTLKELALAWGVLQPSESVYTLRRNSQALRTLEDLKVP</sequence>
<dbReference type="InterPro" id="IPR036770">
    <property type="entry name" value="Ankyrin_rpt-contain_sf"/>
</dbReference>
<feature type="compositionally biased region" description="Gly residues" evidence="6">
    <location>
        <begin position="440"/>
        <end position="450"/>
    </location>
</feature>
<dbReference type="PANTHER" id="PTHR43671">
    <property type="entry name" value="SERINE/THREONINE-PROTEIN KINASE NEK"/>
    <property type="match status" value="1"/>
</dbReference>
<dbReference type="Pfam" id="PF12796">
    <property type="entry name" value="Ank_2"/>
    <property type="match status" value="1"/>
</dbReference>
<evidence type="ECO:0000256" key="2">
    <source>
        <dbReference type="ARBA" id="ARBA00022741"/>
    </source>
</evidence>
<dbReference type="AlphaFoldDB" id="A0A8J4YEZ8"/>
<dbReference type="PANTHER" id="PTHR43671:SF106">
    <property type="entry name" value="NIMA-LIKE KINASE"/>
    <property type="match status" value="1"/>
</dbReference>
<evidence type="ECO:0000313" key="9">
    <source>
        <dbReference type="EMBL" id="KAG0720110.1"/>
    </source>
</evidence>
<dbReference type="EMBL" id="JACEEZ010013438">
    <property type="protein sequence ID" value="KAG0720110.1"/>
    <property type="molecule type" value="Genomic_DNA"/>
</dbReference>
<proteinExistence type="predicted"/>
<keyword evidence="7" id="KW-1133">Transmembrane helix</keyword>
<dbReference type="PROSITE" id="PS50011">
    <property type="entry name" value="PROTEIN_KINASE_DOM"/>
    <property type="match status" value="1"/>
</dbReference>
<keyword evidence="3 9" id="KW-0418">Kinase</keyword>
<keyword evidence="7" id="KW-0812">Transmembrane</keyword>
<dbReference type="SUPFAM" id="SSF56112">
    <property type="entry name" value="Protein kinase-like (PK-like)"/>
    <property type="match status" value="1"/>
</dbReference>
<dbReference type="Gene3D" id="1.10.510.10">
    <property type="entry name" value="Transferase(Phosphotransferase) domain 1"/>
    <property type="match status" value="1"/>
</dbReference>
<reference evidence="9" key="1">
    <citation type="submission" date="2020-07" db="EMBL/GenBank/DDBJ databases">
        <title>The High-quality genome of the commercially important snow crab, Chionoecetes opilio.</title>
        <authorList>
            <person name="Jeong J.-H."/>
            <person name="Ryu S."/>
        </authorList>
    </citation>
    <scope>NUCLEOTIDE SEQUENCE</scope>
    <source>
        <strain evidence="9">MADBK_172401_WGS</strain>
        <tissue evidence="9">Digestive gland</tissue>
    </source>
</reference>
<keyword evidence="2" id="KW-0547">Nucleotide-binding</keyword>
<keyword evidence="1" id="KW-0808">Transferase</keyword>
<feature type="domain" description="Protein kinase" evidence="8">
    <location>
        <begin position="91"/>
        <end position="412"/>
    </location>
</feature>
<evidence type="ECO:0000256" key="5">
    <source>
        <dbReference type="PROSITE-ProRule" id="PRU00023"/>
    </source>
</evidence>
<feature type="region of interest" description="Disordered" evidence="6">
    <location>
        <begin position="429"/>
        <end position="451"/>
    </location>
</feature>
<dbReference type="OrthoDB" id="5979581at2759"/>
<feature type="repeat" description="ANK" evidence="5">
    <location>
        <begin position="7"/>
        <end position="40"/>
    </location>
</feature>
<evidence type="ECO:0000259" key="8">
    <source>
        <dbReference type="PROSITE" id="PS50011"/>
    </source>
</evidence>
<dbReference type="Gene3D" id="1.25.40.20">
    <property type="entry name" value="Ankyrin repeat-containing domain"/>
    <property type="match status" value="1"/>
</dbReference>